<comment type="caution">
    <text evidence="1">The sequence shown here is derived from an EMBL/GenBank/DDBJ whole genome shotgun (WGS) entry which is preliminary data.</text>
</comment>
<proteinExistence type="predicted"/>
<name>A0A822Y5T4_NELNU</name>
<dbReference type="AlphaFoldDB" id="A0A822Y5T4"/>
<organism evidence="1 2">
    <name type="scientific">Nelumbo nucifera</name>
    <name type="common">Sacred lotus</name>
    <dbReference type="NCBI Taxonomy" id="4432"/>
    <lineage>
        <taxon>Eukaryota</taxon>
        <taxon>Viridiplantae</taxon>
        <taxon>Streptophyta</taxon>
        <taxon>Embryophyta</taxon>
        <taxon>Tracheophyta</taxon>
        <taxon>Spermatophyta</taxon>
        <taxon>Magnoliopsida</taxon>
        <taxon>Proteales</taxon>
        <taxon>Nelumbonaceae</taxon>
        <taxon>Nelumbo</taxon>
    </lineage>
</organism>
<sequence>MMKKRTGSKVLGEFFYLLAYQKKSFYLINFVFVTNHVDYCIPKTFSITET</sequence>
<evidence type="ECO:0000313" key="1">
    <source>
        <dbReference type="EMBL" id="DAD26991.1"/>
    </source>
</evidence>
<reference evidence="1 2" key="1">
    <citation type="journal article" date="2020" name="Mol. Biol. Evol.">
        <title>Distinct Expression and Methylation Patterns for Genes with Different Fates following a Single Whole-Genome Duplication in Flowering Plants.</title>
        <authorList>
            <person name="Shi T."/>
            <person name="Rahmani R.S."/>
            <person name="Gugger P.F."/>
            <person name="Wang M."/>
            <person name="Li H."/>
            <person name="Zhang Y."/>
            <person name="Li Z."/>
            <person name="Wang Q."/>
            <person name="Van de Peer Y."/>
            <person name="Marchal K."/>
            <person name="Chen J."/>
        </authorList>
    </citation>
    <scope>NUCLEOTIDE SEQUENCE [LARGE SCALE GENOMIC DNA]</scope>
    <source>
        <tissue evidence="1">Leaf</tissue>
    </source>
</reference>
<evidence type="ECO:0000313" key="2">
    <source>
        <dbReference type="Proteomes" id="UP000607653"/>
    </source>
</evidence>
<accession>A0A822Y5T4</accession>
<protein>
    <submittedName>
        <fullName evidence="1">Uncharacterized protein</fullName>
    </submittedName>
</protein>
<dbReference type="Proteomes" id="UP000607653">
    <property type="component" value="Unassembled WGS sequence"/>
</dbReference>
<gene>
    <name evidence="1" type="ORF">HUJ06_028459</name>
</gene>
<dbReference type="EMBL" id="DUZY01000002">
    <property type="protein sequence ID" value="DAD26991.1"/>
    <property type="molecule type" value="Genomic_DNA"/>
</dbReference>
<keyword evidence="2" id="KW-1185">Reference proteome</keyword>